<dbReference type="Gene3D" id="2.60.120.200">
    <property type="match status" value="1"/>
</dbReference>
<feature type="compositionally biased region" description="Polar residues" evidence="9">
    <location>
        <begin position="872"/>
        <end position="881"/>
    </location>
</feature>
<comment type="subcellular location">
    <subcellularLocation>
        <location evidence="1">Membrane</location>
        <topology evidence="1">Single-pass type II membrane protein</topology>
    </subcellularLocation>
</comment>
<feature type="compositionally biased region" description="Low complexity" evidence="9">
    <location>
        <begin position="106"/>
        <end position="130"/>
    </location>
</feature>
<dbReference type="GO" id="GO:0015926">
    <property type="term" value="F:glucosidase activity"/>
    <property type="evidence" value="ECO:0007669"/>
    <property type="project" value="TreeGrafter"/>
</dbReference>
<dbReference type="AlphaFoldDB" id="A0AAN7W9Q0"/>
<keyword evidence="7" id="KW-0325">Glycoprotein</keyword>
<evidence type="ECO:0000256" key="10">
    <source>
        <dbReference type="SAM" id="Phobius"/>
    </source>
</evidence>
<feature type="compositionally biased region" description="Basic and acidic residues" evidence="9">
    <location>
        <begin position="263"/>
        <end position="272"/>
    </location>
</feature>
<dbReference type="GO" id="GO:0006078">
    <property type="term" value="P:(1-&gt;6)-beta-D-glucan biosynthetic process"/>
    <property type="evidence" value="ECO:0007669"/>
    <property type="project" value="TreeGrafter"/>
</dbReference>
<feature type="domain" description="GH16" evidence="11">
    <location>
        <begin position="444"/>
        <end position="818"/>
    </location>
</feature>
<evidence type="ECO:0000259" key="11">
    <source>
        <dbReference type="PROSITE" id="PS51762"/>
    </source>
</evidence>
<comment type="caution">
    <text evidence="12">The sequence shown here is derived from an EMBL/GenBank/DDBJ whole genome shotgun (WGS) entry which is preliminary data.</text>
</comment>
<dbReference type="PANTHER" id="PTHR31361:SF14">
    <property type="entry name" value="GH16 DOMAIN-CONTAINING PROTEIN"/>
    <property type="match status" value="1"/>
</dbReference>
<evidence type="ECO:0000256" key="2">
    <source>
        <dbReference type="ARBA" id="ARBA00010962"/>
    </source>
</evidence>
<feature type="compositionally biased region" description="Low complexity" evidence="9">
    <location>
        <begin position="55"/>
        <end position="69"/>
    </location>
</feature>
<protein>
    <submittedName>
        <fullName evidence="12">Beta-glucan synthesis-associated protein</fullName>
    </submittedName>
</protein>
<gene>
    <name evidence="12" type="primary">KRE6_2</name>
    <name evidence="12" type="ORF">LTR97_005155</name>
</gene>
<evidence type="ECO:0000256" key="9">
    <source>
        <dbReference type="SAM" id="MobiDB-lite"/>
    </source>
</evidence>
<feature type="region of interest" description="Disordered" evidence="9">
    <location>
        <begin position="859"/>
        <end position="881"/>
    </location>
</feature>
<comment type="similarity">
    <text evidence="2">Belongs to the SKN1/KRE6 family.</text>
</comment>
<dbReference type="GO" id="GO:0031505">
    <property type="term" value="P:fungal-type cell wall organization"/>
    <property type="evidence" value="ECO:0007669"/>
    <property type="project" value="TreeGrafter"/>
</dbReference>
<sequence length="881" mass="96488">MTPSRPPPASRSSSRASSYHTDAAVEDDGQVHQAGRSPANIAAQASAQTLREASRSQPVRTPSRSSSSPNLLRKQRPGSPHTALPIHEERSQPQMLHPAMRQAYDPSVSSPLNPVASSSSSEPSAVPSASRKNSDEGASTASSDSATRSKAATAAGTALAAQIVASTPSGSNTPMSRQPMLRNPEMSHATESSLSLTRQTTPRTVRDLGSDYTRYFNPFASQNTSQLDLNSPLPRYNSSSHLMVGGGISSTDLSKRLSNPFQDSKRLSDPFHSRPQTSPGTPMPMLHMQSSPSQEKKGAAAVVVPSAPLTPLVNTDGVPERVGTPAMIRDADPEKAGFFPFMDDRLGAPDYAFPLYSDQKEEDDDLHMPQWDDDIKLKPSIKDHFTRENVASTLGMIFMVAGLLCIFVILPVISYTGSGLLDYTYETPLSQMPKGRGSHSEPWAVINNKTYPLMTNMRSELIDPDTPNAAKTRKGVNGDEYVLVFSDEFNDKNRSFYPGDDPYWTAGDFWYGGTQDMEWYDPDAINTGDGTLQIQLDEFHNHNLNYRSGMLNSWNQLCFKGGIFEVSMSLPGPAGVHGLWPGAWTMGNLGRPGYLATSEGLWPYTYNECDAGITPNQSSPDGISNQPGQRLASCVCEGEDHPSPGTGRGAPEIDIAEVSGDWGGMGLGVATQSYQVAPYDIWYYPNYDFMETPNYDFSFVNTYTGGPLQQAVSTTTMLNNQWYDGIEYQKYSFEYAPGGDKNAFVAWVVGDDQETMKFDARAIGPNGNIGQRLVSEEPLAMNLNLGFSHSWVDVQFDQLKFPTIMRIDYVRWYQKEGDEMVTCDPPGYETTQYIADHPLAYQNPNVTTWEQAGYTRPKNSLMDGCKAAPPVSTGSSRNNKK</sequence>
<evidence type="ECO:0000313" key="13">
    <source>
        <dbReference type="Proteomes" id="UP001310594"/>
    </source>
</evidence>
<dbReference type="GO" id="GO:0005789">
    <property type="term" value="C:endoplasmic reticulum membrane"/>
    <property type="evidence" value="ECO:0007669"/>
    <property type="project" value="TreeGrafter"/>
</dbReference>
<dbReference type="InterPro" id="IPR013320">
    <property type="entry name" value="ConA-like_dom_sf"/>
</dbReference>
<feature type="transmembrane region" description="Helical" evidence="10">
    <location>
        <begin position="390"/>
        <end position="413"/>
    </location>
</feature>
<dbReference type="EMBL" id="JAVRQU010000007">
    <property type="protein sequence ID" value="KAK5700638.1"/>
    <property type="molecule type" value="Genomic_DNA"/>
</dbReference>
<evidence type="ECO:0000256" key="8">
    <source>
        <dbReference type="ARBA" id="ARBA00023316"/>
    </source>
</evidence>
<keyword evidence="8" id="KW-0961">Cell wall biogenesis/degradation</keyword>
<evidence type="ECO:0000256" key="1">
    <source>
        <dbReference type="ARBA" id="ARBA00004606"/>
    </source>
</evidence>
<accession>A0AAN7W9Q0</accession>
<name>A0AAN7W9Q0_9PEZI</name>
<dbReference type="GO" id="GO:0005886">
    <property type="term" value="C:plasma membrane"/>
    <property type="evidence" value="ECO:0007669"/>
    <property type="project" value="TreeGrafter"/>
</dbReference>
<dbReference type="CDD" id="cd02180">
    <property type="entry name" value="GH16_fungal_KRE6_glucanase"/>
    <property type="match status" value="1"/>
</dbReference>
<evidence type="ECO:0000256" key="4">
    <source>
        <dbReference type="ARBA" id="ARBA00022968"/>
    </source>
</evidence>
<keyword evidence="5 10" id="KW-1133">Transmembrane helix</keyword>
<keyword evidence="4" id="KW-0735">Signal-anchor</keyword>
<dbReference type="PROSITE" id="PS51762">
    <property type="entry name" value="GH16_2"/>
    <property type="match status" value="1"/>
</dbReference>
<keyword evidence="3 10" id="KW-0812">Transmembrane</keyword>
<feature type="region of interest" description="Disordered" evidence="9">
    <location>
        <begin position="164"/>
        <end position="205"/>
    </location>
</feature>
<dbReference type="InterPro" id="IPR005629">
    <property type="entry name" value="Skn1/Kre6/Sbg1"/>
</dbReference>
<evidence type="ECO:0000313" key="12">
    <source>
        <dbReference type="EMBL" id="KAK5700638.1"/>
    </source>
</evidence>
<reference evidence="12" key="1">
    <citation type="submission" date="2023-08" db="EMBL/GenBank/DDBJ databases">
        <title>Black Yeasts Isolated from many extreme environments.</title>
        <authorList>
            <person name="Coleine C."/>
            <person name="Stajich J.E."/>
            <person name="Selbmann L."/>
        </authorList>
    </citation>
    <scope>NUCLEOTIDE SEQUENCE</scope>
    <source>
        <strain evidence="12">CCFEE 5810</strain>
    </source>
</reference>
<dbReference type="Pfam" id="PF03935">
    <property type="entry name" value="SKN1_KRE6_Sbg1"/>
    <property type="match status" value="1"/>
</dbReference>
<feature type="compositionally biased region" description="Polar residues" evidence="9">
    <location>
        <begin position="189"/>
        <end position="203"/>
    </location>
</feature>
<feature type="region of interest" description="Disordered" evidence="9">
    <location>
        <begin position="1"/>
        <end position="150"/>
    </location>
</feature>
<dbReference type="PANTHER" id="PTHR31361">
    <property type="entry name" value="BETA-GLUCAN SYNTHESIS-ASSOCIATED PROTEIN KRE6-RELATED"/>
    <property type="match status" value="1"/>
</dbReference>
<feature type="region of interest" description="Disordered" evidence="9">
    <location>
        <begin position="254"/>
        <end position="290"/>
    </location>
</feature>
<evidence type="ECO:0000256" key="5">
    <source>
        <dbReference type="ARBA" id="ARBA00022989"/>
    </source>
</evidence>
<dbReference type="Proteomes" id="UP001310594">
    <property type="component" value="Unassembled WGS sequence"/>
</dbReference>
<feature type="compositionally biased region" description="Polar residues" evidence="9">
    <location>
        <begin position="164"/>
        <end position="176"/>
    </location>
</feature>
<keyword evidence="6 10" id="KW-0472">Membrane</keyword>
<feature type="compositionally biased region" description="Low complexity" evidence="9">
    <location>
        <begin position="138"/>
        <end position="150"/>
    </location>
</feature>
<organism evidence="12 13">
    <name type="scientific">Elasticomyces elasticus</name>
    <dbReference type="NCBI Taxonomy" id="574655"/>
    <lineage>
        <taxon>Eukaryota</taxon>
        <taxon>Fungi</taxon>
        <taxon>Dikarya</taxon>
        <taxon>Ascomycota</taxon>
        <taxon>Pezizomycotina</taxon>
        <taxon>Dothideomycetes</taxon>
        <taxon>Dothideomycetidae</taxon>
        <taxon>Mycosphaerellales</taxon>
        <taxon>Teratosphaeriaceae</taxon>
        <taxon>Elasticomyces</taxon>
    </lineage>
</organism>
<dbReference type="SUPFAM" id="SSF49899">
    <property type="entry name" value="Concanavalin A-like lectins/glucanases"/>
    <property type="match status" value="1"/>
</dbReference>
<evidence type="ECO:0000256" key="7">
    <source>
        <dbReference type="ARBA" id="ARBA00023180"/>
    </source>
</evidence>
<evidence type="ECO:0000256" key="6">
    <source>
        <dbReference type="ARBA" id="ARBA00023136"/>
    </source>
</evidence>
<dbReference type="InterPro" id="IPR000757">
    <property type="entry name" value="Beta-glucanase-like"/>
</dbReference>
<proteinExistence type="inferred from homology"/>
<evidence type="ECO:0000256" key="3">
    <source>
        <dbReference type="ARBA" id="ARBA00022692"/>
    </source>
</evidence>